<dbReference type="GO" id="GO:0009055">
    <property type="term" value="F:electron transfer activity"/>
    <property type="evidence" value="ECO:0007669"/>
    <property type="project" value="InterPro"/>
</dbReference>
<dbReference type="PROSITE" id="PS51007">
    <property type="entry name" value="CYTC"/>
    <property type="match status" value="1"/>
</dbReference>
<evidence type="ECO:0000256" key="1">
    <source>
        <dbReference type="ARBA" id="ARBA00022617"/>
    </source>
</evidence>
<dbReference type="InterPro" id="IPR051459">
    <property type="entry name" value="Cytochrome_c-type_DH"/>
</dbReference>
<dbReference type="PANTHER" id="PTHR35008:SF8">
    <property type="entry name" value="ALCOHOL DEHYDROGENASE CYTOCHROME C SUBUNIT"/>
    <property type="match status" value="1"/>
</dbReference>
<dbReference type="PANTHER" id="PTHR35008">
    <property type="entry name" value="BLL4482 PROTEIN-RELATED"/>
    <property type="match status" value="1"/>
</dbReference>
<organism evidence="6 7">
    <name type="scientific">Rhodoplanes elegans</name>
    <dbReference type="NCBI Taxonomy" id="29408"/>
    <lineage>
        <taxon>Bacteria</taxon>
        <taxon>Pseudomonadati</taxon>
        <taxon>Pseudomonadota</taxon>
        <taxon>Alphaproteobacteria</taxon>
        <taxon>Hyphomicrobiales</taxon>
        <taxon>Nitrobacteraceae</taxon>
        <taxon>Rhodoplanes</taxon>
    </lineage>
</organism>
<keyword evidence="2 4" id="KW-0479">Metal-binding</keyword>
<dbReference type="Pfam" id="PF00034">
    <property type="entry name" value="Cytochrom_C"/>
    <property type="match status" value="1"/>
</dbReference>
<dbReference type="InterPro" id="IPR009056">
    <property type="entry name" value="Cyt_c-like_dom"/>
</dbReference>
<accession>A0A327KTQ6</accession>
<keyword evidence="1 4" id="KW-0349">Heme</keyword>
<dbReference type="GO" id="GO:0020037">
    <property type="term" value="F:heme binding"/>
    <property type="evidence" value="ECO:0007669"/>
    <property type="project" value="InterPro"/>
</dbReference>
<gene>
    <name evidence="6" type="ORF">CH338_00690</name>
</gene>
<evidence type="ECO:0000256" key="3">
    <source>
        <dbReference type="ARBA" id="ARBA00023004"/>
    </source>
</evidence>
<dbReference type="AlphaFoldDB" id="A0A327KTQ6"/>
<comment type="caution">
    <text evidence="6">The sequence shown here is derived from an EMBL/GenBank/DDBJ whole genome shotgun (WGS) entry which is preliminary data.</text>
</comment>
<name>A0A327KTQ6_9BRAD</name>
<dbReference type="SUPFAM" id="SSF46626">
    <property type="entry name" value="Cytochrome c"/>
    <property type="match status" value="1"/>
</dbReference>
<evidence type="ECO:0000313" key="6">
    <source>
        <dbReference type="EMBL" id="RAI42209.1"/>
    </source>
</evidence>
<protein>
    <submittedName>
        <fullName evidence="6">Cytochrome C</fullName>
    </submittedName>
</protein>
<reference evidence="6 7" key="1">
    <citation type="submission" date="2017-07" db="EMBL/GenBank/DDBJ databases">
        <title>Draft Genome Sequences of Select Purple Nonsulfur Bacteria.</title>
        <authorList>
            <person name="Lasarre B."/>
            <person name="Mckinlay J.B."/>
        </authorList>
    </citation>
    <scope>NUCLEOTIDE SEQUENCE [LARGE SCALE GENOMIC DNA]</scope>
    <source>
        <strain evidence="6 7">DSM 11907</strain>
    </source>
</reference>
<keyword evidence="3 4" id="KW-0408">Iron</keyword>
<feature type="domain" description="Cytochrome c" evidence="5">
    <location>
        <begin position="2"/>
        <end position="114"/>
    </location>
</feature>
<evidence type="ECO:0000259" key="5">
    <source>
        <dbReference type="PROSITE" id="PS51007"/>
    </source>
</evidence>
<dbReference type="InterPro" id="IPR036909">
    <property type="entry name" value="Cyt_c-like_dom_sf"/>
</dbReference>
<sequence length="144" mass="15097">MTAVERGAYLVTLGGCADCHTPGHFLGRPDATRHLGGSDVGFEIPSLGVFYGPNITPDDDTGIGSWSEAEIVTALQTGFRPDGRGLAPVMPWRAFAQLTPEDARAIAAYLKHVPAVKNKVPGPLGPGEQAPAFVMRIVPPTAPP</sequence>
<evidence type="ECO:0000256" key="4">
    <source>
        <dbReference type="PROSITE-ProRule" id="PRU00433"/>
    </source>
</evidence>
<dbReference type="RefSeq" id="WP_111355143.1">
    <property type="nucleotide sequence ID" value="NZ_NHSK01000106.1"/>
</dbReference>
<evidence type="ECO:0000313" key="7">
    <source>
        <dbReference type="Proteomes" id="UP000248863"/>
    </source>
</evidence>
<dbReference type="OrthoDB" id="9811281at2"/>
<dbReference type="GO" id="GO:0046872">
    <property type="term" value="F:metal ion binding"/>
    <property type="evidence" value="ECO:0007669"/>
    <property type="project" value="UniProtKB-KW"/>
</dbReference>
<proteinExistence type="predicted"/>
<keyword evidence="7" id="KW-1185">Reference proteome</keyword>
<dbReference type="Proteomes" id="UP000248863">
    <property type="component" value="Unassembled WGS sequence"/>
</dbReference>
<evidence type="ECO:0000256" key="2">
    <source>
        <dbReference type="ARBA" id="ARBA00022723"/>
    </source>
</evidence>
<dbReference type="EMBL" id="NPEU01000003">
    <property type="protein sequence ID" value="RAI42209.1"/>
    <property type="molecule type" value="Genomic_DNA"/>
</dbReference>
<dbReference type="Gene3D" id="1.10.760.10">
    <property type="entry name" value="Cytochrome c-like domain"/>
    <property type="match status" value="1"/>
</dbReference>